<proteinExistence type="predicted"/>
<accession>A0ABR0PJK3</accession>
<organism evidence="2 3">
    <name type="scientific">Gossypium arboreum</name>
    <name type="common">Tree cotton</name>
    <name type="synonym">Gossypium nanking</name>
    <dbReference type="NCBI Taxonomy" id="29729"/>
    <lineage>
        <taxon>Eukaryota</taxon>
        <taxon>Viridiplantae</taxon>
        <taxon>Streptophyta</taxon>
        <taxon>Embryophyta</taxon>
        <taxon>Tracheophyta</taxon>
        <taxon>Spermatophyta</taxon>
        <taxon>Magnoliopsida</taxon>
        <taxon>eudicotyledons</taxon>
        <taxon>Gunneridae</taxon>
        <taxon>Pentapetalae</taxon>
        <taxon>rosids</taxon>
        <taxon>malvids</taxon>
        <taxon>Malvales</taxon>
        <taxon>Malvaceae</taxon>
        <taxon>Malvoideae</taxon>
        <taxon>Gossypium</taxon>
    </lineage>
</organism>
<dbReference type="InterPro" id="IPR026960">
    <property type="entry name" value="RVT-Znf"/>
</dbReference>
<sequence>MLREYSKSRLLTPYRTTLWLGEANQQANIQSKVGTDYSFKAIPSIIIDTTQMKTGNVAKKCGIVTSSKLKIRAWRATLNYLPTLSNLCIKRLANDAVCPRCQQGVENMDHVFRECATSRETWNSLKYDWPERIANLKFMEWFTWIMLSSSTDICRSFLCTIWVI</sequence>
<evidence type="ECO:0000259" key="1">
    <source>
        <dbReference type="Pfam" id="PF13966"/>
    </source>
</evidence>
<comment type="caution">
    <text evidence="2">The sequence shown here is derived from an EMBL/GenBank/DDBJ whole genome shotgun (WGS) entry which is preliminary data.</text>
</comment>
<dbReference type="Proteomes" id="UP001358586">
    <property type="component" value="Chromosome 6"/>
</dbReference>
<name>A0ABR0PJK3_GOSAR</name>
<feature type="domain" description="Reverse transcriptase zinc-binding" evidence="1">
    <location>
        <begin position="66"/>
        <end position="122"/>
    </location>
</feature>
<keyword evidence="3" id="KW-1185">Reference proteome</keyword>
<gene>
    <name evidence="2" type="ORF">PVK06_019275</name>
</gene>
<dbReference type="Pfam" id="PF13966">
    <property type="entry name" value="zf-RVT"/>
    <property type="match status" value="1"/>
</dbReference>
<protein>
    <recommendedName>
        <fullName evidence="1">Reverse transcriptase zinc-binding domain-containing protein</fullName>
    </recommendedName>
</protein>
<evidence type="ECO:0000313" key="3">
    <source>
        <dbReference type="Proteomes" id="UP001358586"/>
    </source>
</evidence>
<dbReference type="EMBL" id="JARKNE010000006">
    <property type="protein sequence ID" value="KAK5824500.1"/>
    <property type="molecule type" value="Genomic_DNA"/>
</dbReference>
<reference evidence="2 3" key="1">
    <citation type="submission" date="2023-03" db="EMBL/GenBank/DDBJ databases">
        <title>WGS of Gossypium arboreum.</title>
        <authorList>
            <person name="Yu D."/>
        </authorList>
    </citation>
    <scope>NUCLEOTIDE SEQUENCE [LARGE SCALE GENOMIC DNA]</scope>
    <source>
        <tissue evidence="2">Leaf</tissue>
    </source>
</reference>
<evidence type="ECO:0000313" key="2">
    <source>
        <dbReference type="EMBL" id="KAK5824500.1"/>
    </source>
</evidence>